<gene>
    <name evidence="2" type="ORF">SU48_07490</name>
</gene>
<dbReference type="Proteomes" id="UP000077363">
    <property type="component" value="Chromosome"/>
</dbReference>
<dbReference type="Pfam" id="PF06961">
    <property type="entry name" value="DUF1294"/>
    <property type="match status" value="1"/>
</dbReference>
<dbReference type="PATRIC" id="fig|1182568.3.peg.1557"/>
<evidence type="ECO:0000313" key="3">
    <source>
        <dbReference type="Proteomes" id="UP000077363"/>
    </source>
</evidence>
<organism evidence="2 3">
    <name type="scientific">Deinococcus puniceus</name>
    <dbReference type="NCBI Taxonomy" id="1182568"/>
    <lineage>
        <taxon>Bacteria</taxon>
        <taxon>Thermotogati</taxon>
        <taxon>Deinococcota</taxon>
        <taxon>Deinococci</taxon>
        <taxon>Deinococcales</taxon>
        <taxon>Deinococcaceae</taxon>
        <taxon>Deinococcus</taxon>
    </lineage>
</organism>
<dbReference type="KEGG" id="dpu:SU48_07490"/>
<feature type="transmembrane region" description="Helical" evidence="1">
    <location>
        <begin position="7"/>
        <end position="29"/>
    </location>
</feature>
<evidence type="ECO:0000313" key="2">
    <source>
        <dbReference type="EMBL" id="ANE43638.1"/>
    </source>
</evidence>
<keyword evidence="3" id="KW-1185">Reference proteome</keyword>
<dbReference type="OrthoDB" id="72963at2"/>
<dbReference type="InterPro" id="IPR010718">
    <property type="entry name" value="DUF1294"/>
</dbReference>
<evidence type="ECO:0000256" key="1">
    <source>
        <dbReference type="SAM" id="Phobius"/>
    </source>
</evidence>
<dbReference type="STRING" id="1182568.SU48_07490"/>
<feature type="transmembrane region" description="Helical" evidence="1">
    <location>
        <begin position="77"/>
        <end position="98"/>
    </location>
</feature>
<keyword evidence="1" id="KW-0472">Membrane</keyword>
<name>A0A172T9D2_9DEIO</name>
<protein>
    <recommendedName>
        <fullName evidence="4">DUF1294 domain-containing protein</fullName>
    </recommendedName>
</protein>
<reference evidence="2 3" key="1">
    <citation type="submission" date="2015-01" db="EMBL/GenBank/DDBJ databases">
        <title>Deinococcus puniceus/DY1/ whole genome sequencing.</title>
        <authorList>
            <person name="Kim M.K."/>
            <person name="Srinivasan S."/>
            <person name="Lee J.-J."/>
        </authorList>
    </citation>
    <scope>NUCLEOTIDE SEQUENCE [LARGE SCALE GENOMIC DNA]</scope>
    <source>
        <strain evidence="2 3">DY1</strain>
    </source>
</reference>
<evidence type="ECO:0008006" key="4">
    <source>
        <dbReference type="Google" id="ProtNLM"/>
    </source>
</evidence>
<keyword evidence="1" id="KW-1133">Transmembrane helix</keyword>
<dbReference type="AlphaFoldDB" id="A0A172T9D2"/>
<proteinExistence type="predicted"/>
<dbReference type="EMBL" id="CP011387">
    <property type="protein sequence ID" value="ANE43638.1"/>
    <property type="molecule type" value="Genomic_DNA"/>
</dbReference>
<keyword evidence="1" id="KW-0812">Transmembrane</keyword>
<sequence length="103" mass="12201">MMNTLDLAVSVFVGWQLIWSLVAFIAIWHDKNLAAAHRWRISEDRLHSYEWWGGWLGSGLAQRLWRHKTYKESYQRVYKRAALMWLAACTLVLIVWIVSRLNA</sequence>
<accession>A0A172T9D2</accession>